<reference evidence="1 2" key="1">
    <citation type="submission" date="2018-01" db="EMBL/GenBank/DDBJ databases">
        <title>Whole genome sequencing of Histamine producing bacteria.</title>
        <authorList>
            <person name="Butler K."/>
        </authorList>
    </citation>
    <scope>NUCLEOTIDE SEQUENCE [LARGE SCALE GENOMIC DNA]</scope>
    <source>
        <strain evidence="1 2">DSM 100436</strain>
    </source>
</reference>
<accession>A0A2T3NWT2</accession>
<dbReference type="OrthoDB" id="5813516at2"/>
<proteinExistence type="predicted"/>
<dbReference type="EMBL" id="PYMA01000003">
    <property type="protein sequence ID" value="PSW20711.1"/>
    <property type="molecule type" value="Genomic_DNA"/>
</dbReference>
<gene>
    <name evidence="1" type="ORF">C9I98_07665</name>
</gene>
<protein>
    <submittedName>
        <fullName evidence="1">Uncharacterized protein</fullName>
    </submittedName>
</protein>
<comment type="caution">
    <text evidence="1">The sequence shown here is derived from an EMBL/GenBank/DDBJ whole genome shotgun (WGS) entry which is preliminary data.</text>
</comment>
<dbReference type="AlphaFoldDB" id="A0A2T3NWT2"/>
<name>A0A2T3NWT2_9GAMM</name>
<evidence type="ECO:0000313" key="2">
    <source>
        <dbReference type="Proteomes" id="UP000241771"/>
    </source>
</evidence>
<sequence>MLFQLNPIVRLPRLTGALKSAGAAFLLSITTLPALASQPIFRQDIAIGDDFSYISSLQGGFDCTALYHDDDRENASYCFDGQVLFNTEDGLYTAHFEHGKVASVEYRVPLTQSNYNGVLAGLRRQNYVFVRLEVGNEELDVLSGLRVLDSQTLDAQMFALANRYDFTVAREYWLVDNRSFKRALRRKVNDTEHWLSQTQTEGFDELIWVKLYVEGDELVLVASQPLT</sequence>
<dbReference type="RefSeq" id="WP_036821598.1">
    <property type="nucleotide sequence ID" value="NZ_JGVO01000344.1"/>
</dbReference>
<organism evidence="1 2">
    <name type="scientific">Photobacterium sanctipauli</name>
    <dbReference type="NCBI Taxonomy" id="1342794"/>
    <lineage>
        <taxon>Bacteria</taxon>
        <taxon>Pseudomonadati</taxon>
        <taxon>Pseudomonadota</taxon>
        <taxon>Gammaproteobacteria</taxon>
        <taxon>Vibrionales</taxon>
        <taxon>Vibrionaceae</taxon>
        <taxon>Photobacterium</taxon>
    </lineage>
</organism>
<dbReference type="Proteomes" id="UP000241771">
    <property type="component" value="Unassembled WGS sequence"/>
</dbReference>
<evidence type="ECO:0000313" key="1">
    <source>
        <dbReference type="EMBL" id="PSW20711.1"/>
    </source>
</evidence>
<keyword evidence="2" id="KW-1185">Reference proteome</keyword>